<evidence type="ECO:0000313" key="3">
    <source>
        <dbReference type="Proteomes" id="UP000531561"/>
    </source>
</evidence>
<name>A0A8H6AXF6_9HELO</name>
<dbReference type="OrthoDB" id="2831558at2759"/>
<organism evidence="2 3">
    <name type="scientific">Botrytis fragariae</name>
    <dbReference type="NCBI Taxonomy" id="1964551"/>
    <lineage>
        <taxon>Eukaryota</taxon>
        <taxon>Fungi</taxon>
        <taxon>Dikarya</taxon>
        <taxon>Ascomycota</taxon>
        <taxon>Pezizomycotina</taxon>
        <taxon>Leotiomycetes</taxon>
        <taxon>Helotiales</taxon>
        <taxon>Sclerotiniaceae</taxon>
        <taxon>Botrytis</taxon>
    </lineage>
</organism>
<dbReference type="PANTHER" id="PTHR21310:SF56">
    <property type="entry name" value="AMINOGLYCOSIDE PHOSPHOTRANSFERASE DOMAIN-CONTAINING PROTEIN"/>
    <property type="match status" value="1"/>
</dbReference>
<accession>A0A8H6AXF6</accession>
<dbReference type="Proteomes" id="UP000531561">
    <property type="component" value="Unassembled WGS sequence"/>
</dbReference>
<protein>
    <recommendedName>
        <fullName evidence="1">Aminoglycoside phosphotransferase domain-containing protein</fullName>
    </recommendedName>
</protein>
<dbReference type="EMBL" id="JABFCT010000006">
    <property type="protein sequence ID" value="KAF5875499.1"/>
    <property type="molecule type" value="Genomic_DNA"/>
</dbReference>
<dbReference type="InterPro" id="IPR051678">
    <property type="entry name" value="AGP_Transferase"/>
</dbReference>
<dbReference type="InterPro" id="IPR011009">
    <property type="entry name" value="Kinase-like_dom_sf"/>
</dbReference>
<dbReference type="InterPro" id="IPR002575">
    <property type="entry name" value="Aminoglycoside_PTrfase"/>
</dbReference>
<dbReference type="RefSeq" id="XP_037194445.1">
    <property type="nucleotide sequence ID" value="XM_037334358.1"/>
</dbReference>
<comment type="caution">
    <text evidence="2">The sequence shown here is derived from an EMBL/GenBank/DDBJ whole genome shotgun (WGS) entry which is preliminary data.</text>
</comment>
<proteinExistence type="predicted"/>
<dbReference type="SUPFAM" id="SSF56112">
    <property type="entry name" value="Protein kinase-like (PK-like)"/>
    <property type="match status" value="1"/>
</dbReference>
<sequence>MASHYPRPLVLTNNSFPPPGASNSTITETLNRFCRSINFPVRILGCSVKAGGNNTIILCYAVFASPTQATPPSPISCILRIGKLRWNLHDYVDPGILEMAAFHHVMGRASPLIPSVYAWDATCVNLLGCPYVIQPLIAGHDLQTLYTPLGGWHDPIETRINFAYEVARCIKHIESFRFENYGTFAISSRMPEKCSDPSFPLISQLIGFSPMPWTANSFMRKNTKIGHFLIDILTSQLNNARRPLEEERHDILVTMAYGLNELEHTHSLAQIGEPAVLWHPDFWPRNIMMEKTELDVRITGVIDWDGVMIVPRIMTRRPPVFLWDEGDDLSIFERNVIKYQFDQRIEQLLPGYCSDAYSDWGNMTRAIATYALKGVDWNYCELSFGALLELWNDFWGNV</sequence>
<dbReference type="Pfam" id="PF01636">
    <property type="entry name" value="APH"/>
    <property type="match status" value="1"/>
</dbReference>
<gene>
    <name evidence="2" type="ORF">Bfra_003953</name>
</gene>
<dbReference type="GeneID" id="59258050"/>
<dbReference type="PANTHER" id="PTHR21310">
    <property type="entry name" value="AMINOGLYCOSIDE PHOSPHOTRANSFERASE-RELATED-RELATED"/>
    <property type="match status" value="1"/>
</dbReference>
<reference evidence="2 3" key="1">
    <citation type="journal article" date="2020" name="Phytopathology">
        <title>A high-quality genome resource of Botrytis fragariae, a new and rapidly spreading fungal pathogen causing strawberry gray mold in the U.S.A.</title>
        <authorList>
            <person name="Wu Y."/>
            <person name="Saski C.A."/>
            <person name="Schnabel G."/>
            <person name="Xiao S."/>
            <person name="Hu M."/>
        </authorList>
    </citation>
    <scope>NUCLEOTIDE SEQUENCE [LARGE SCALE GENOMIC DNA]</scope>
    <source>
        <strain evidence="2 3">BVB16</strain>
    </source>
</reference>
<feature type="domain" description="Aminoglycoside phosphotransferase" evidence="1">
    <location>
        <begin position="93"/>
        <end position="312"/>
    </location>
</feature>
<dbReference type="Gene3D" id="3.90.1200.10">
    <property type="match status" value="1"/>
</dbReference>
<evidence type="ECO:0000313" key="2">
    <source>
        <dbReference type="EMBL" id="KAF5875499.1"/>
    </source>
</evidence>
<keyword evidence="3" id="KW-1185">Reference proteome</keyword>
<evidence type="ECO:0000259" key="1">
    <source>
        <dbReference type="Pfam" id="PF01636"/>
    </source>
</evidence>
<dbReference type="AlphaFoldDB" id="A0A8H6AXF6"/>